<evidence type="ECO:0000313" key="3">
    <source>
        <dbReference type="Proteomes" id="UP000789595"/>
    </source>
</evidence>
<evidence type="ECO:0000256" key="1">
    <source>
        <dbReference type="SAM" id="SignalP"/>
    </source>
</evidence>
<keyword evidence="1" id="KW-0732">Signal</keyword>
<feature type="signal peptide" evidence="1">
    <location>
        <begin position="1"/>
        <end position="21"/>
    </location>
</feature>
<dbReference type="OrthoDB" id="205525at2759"/>
<name>A0A8J2WIK0_9STRA</name>
<evidence type="ECO:0000313" key="2">
    <source>
        <dbReference type="EMBL" id="CAH0370065.1"/>
    </source>
</evidence>
<feature type="chain" id="PRO_5035272404" evidence="1">
    <location>
        <begin position="22"/>
        <end position="237"/>
    </location>
</feature>
<proteinExistence type="predicted"/>
<accession>A0A8J2WIK0</accession>
<sequence>MRRTFLCTAALTAAALKPAVTRRGWCTGAAAAITSLAPQVASADGVGPGMFVETKNMASNPDASLSRDPMNSNVLFSQDFYFKYGRSPPFLQDATSEIPDGGAVPFTRVQQRYEAYGKYAARVLAGVEAFRALKGAVDNGSWASVASDDTKYNLRAMGLLANGLMASENNGPGNVLFLTRWYVNECALDIGDVAKAADKAQAAAAWERGRKAINSALIVLNKEISPKVGEQFVLVER</sequence>
<organism evidence="2 3">
    <name type="scientific">Pelagomonas calceolata</name>
    <dbReference type="NCBI Taxonomy" id="35677"/>
    <lineage>
        <taxon>Eukaryota</taxon>
        <taxon>Sar</taxon>
        <taxon>Stramenopiles</taxon>
        <taxon>Ochrophyta</taxon>
        <taxon>Pelagophyceae</taxon>
        <taxon>Pelagomonadales</taxon>
        <taxon>Pelagomonadaceae</taxon>
        <taxon>Pelagomonas</taxon>
    </lineage>
</organism>
<protein>
    <submittedName>
        <fullName evidence="2">Uncharacterized protein</fullName>
    </submittedName>
</protein>
<keyword evidence="3" id="KW-1185">Reference proteome</keyword>
<gene>
    <name evidence="2" type="ORF">PECAL_2P32150</name>
</gene>
<comment type="caution">
    <text evidence="2">The sequence shown here is derived from an EMBL/GenBank/DDBJ whole genome shotgun (WGS) entry which is preliminary data.</text>
</comment>
<dbReference type="EMBL" id="CAKKNE010000002">
    <property type="protein sequence ID" value="CAH0370065.1"/>
    <property type="molecule type" value="Genomic_DNA"/>
</dbReference>
<reference evidence="2" key="1">
    <citation type="submission" date="2021-11" db="EMBL/GenBank/DDBJ databases">
        <authorList>
            <consortium name="Genoscope - CEA"/>
            <person name="William W."/>
        </authorList>
    </citation>
    <scope>NUCLEOTIDE SEQUENCE</scope>
</reference>
<dbReference type="AlphaFoldDB" id="A0A8J2WIK0"/>
<dbReference type="Proteomes" id="UP000789595">
    <property type="component" value="Unassembled WGS sequence"/>
</dbReference>